<dbReference type="AlphaFoldDB" id="A0A426XA07"/>
<gene>
    <name evidence="3" type="ORF">B296_00057599</name>
</gene>
<protein>
    <submittedName>
        <fullName evidence="3">Uncharacterized protein</fullName>
    </submittedName>
</protein>
<keyword evidence="2" id="KW-0812">Transmembrane</keyword>
<sequence length="164" mass="18024">MHAPQCRHGRAPGDSEAPPALPKMPLSALARLRTKCTRHATMKTSCPHLGPLIHPSALIDLCLPPPPPPHLYSRNALRDPNVTAFFRLIHCDVAFFTVMGIWVSSESCVEESLPKGLHEVSHMAMEFISLVSTALLFSGVALRRPVPVPPRYSPLSSMVARHDR</sequence>
<keyword evidence="2" id="KW-0472">Membrane</keyword>
<feature type="region of interest" description="Disordered" evidence="1">
    <location>
        <begin position="1"/>
        <end position="22"/>
    </location>
</feature>
<feature type="transmembrane region" description="Helical" evidence="2">
    <location>
        <begin position="84"/>
        <end position="103"/>
    </location>
</feature>
<dbReference type="Proteomes" id="UP000287651">
    <property type="component" value="Unassembled WGS sequence"/>
</dbReference>
<reference evidence="3 4" key="1">
    <citation type="journal article" date="2014" name="Agronomy (Basel)">
        <title>A Draft Genome Sequence for Ensete ventricosum, the Drought-Tolerant Tree Against Hunger.</title>
        <authorList>
            <person name="Harrison J."/>
            <person name="Moore K.A."/>
            <person name="Paszkiewicz K."/>
            <person name="Jones T."/>
            <person name="Grant M."/>
            <person name="Ambacheew D."/>
            <person name="Muzemil S."/>
            <person name="Studholme D.J."/>
        </authorList>
    </citation>
    <scope>NUCLEOTIDE SEQUENCE [LARGE SCALE GENOMIC DNA]</scope>
</reference>
<proteinExistence type="predicted"/>
<evidence type="ECO:0000256" key="1">
    <source>
        <dbReference type="SAM" id="MobiDB-lite"/>
    </source>
</evidence>
<keyword evidence="2" id="KW-1133">Transmembrane helix</keyword>
<evidence type="ECO:0000256" key="2">
    <source>
        <dbReference type="SAM" id="Phobius"/>
    </source>
</evidence>
<evidence type="ECO:0000313" key="3">
    <source>
        <dbReference type="EMBL" id="RRT36326.1"/>
    </source>
</evidence>
<feature type="transmembrane region" description="Helical" evidence="2">
    <location>
        <begin position="123"/>
        <end position="142"/>
    </location>
</feature>
<comment type="caution">
    <text evidence="3">The sequence shown here is derived from an EMBL/GenBank/DDBJ whole genome shotgun (WGS) entry which is preliminary data.</text>
</comment>
<accession>A0A426XA07</accession>
<feature type="compositionally biased region" description="Basic residues" evidence="1">
    <location>
        <begin position="1"/>
        <end position="10"/>
    </location>
</feature>
<dbReference type="EMBL" id="AMZH03023749">
    <property type="protein sequence ID" value="RRT36326.1"/>
    <property type="molecule type" value="Genomic_DNA"/>
</dbReference>
<organism evidence="3 4">
    <name type="scientific">Ensete ventricosum</name>
    <name type="common">Abyssinian banana</name>
    <name type="synonym">Musa ensete</name>
    <dbReference type="NCBI Taxonomy" id="4639"/>
    <lineage>
        <taxon>Eukaryota</taxon>
        <taxon>Viridiplantae</taxon>
        <taxon>Streptophyta</taxon>
        <taxon>Embryophyta</taxon>
        <taxon>Tracheophyta</taxon>
        <taxon>Spermatophyta</taxon>
        <taxon>Magnoliopsida</taxon>
        <taxon>Liliopsida</taxon>
        <taxon>Zingiberales</taxon>
        <taxon>Musaceae</taxon>
        <taxon>Ensete</taxon>
    </lineage>
</organism>
<evidence type="ECO:0000313" key="4">
    <source>
        <dbReference type="Proteomes" id="UP000287651"/>
    </source>
</evidence>
<name>A0A426XA07_ENSVE</name>